<dbReference type="AlphaFoldDB" id="K2HAE8"/>
<dbReference type="Pfam" id="PF20259">
    <property type="entry name" value="tRNA_Me_trans_M"/>
    <property type="match status" value="1"/>
</dbReference>
<dbReference type="Gene3D" id="3.40.50.620">
    <property type="entry name" value="HUPs"/>
    <property type="match status" value="1"/>
</dbReference>
<comment type="similarity">
    <text evidence="9">Belongs to the MnmA/TRMU family.</text>
</comment>
<feature type="active site" description="Nucleophile" evidence="9">
    <location>
        <position position="120"/>
    </location>
</feature>
<feature type="binding site" evidence="9">
    <location>
        <position position="52"/>
    </location>
    <ligand>
        <name>ATP</name>
        <dbReference type="ChEBI" id="CHEBI:30616"/>
    </ligand>
</feature>
<keyword evidence="1 9" id="KW-0820">tRNA-binding</keyword>
<dbReference type="InterPro" id="IPR046885">
    <property type="entry name" value="MnmA-like_C"/>
</dbReference>
<evidence type="ECO:0000256" key="2">
    <source>
        <dbReference type="ARBA" id="ARBA00022679"/>
    </source>
</evidence>
<comment type="caution">
    <text evidence="9">Lacks conserved residue(s) required for the propagation of feature annotation.</text>
</comment>
<comment type="function">
    <text evidence="9">Catalyzes the 2-thiolation of uridine at the wobble position (U34) of tRNA, leading to the formation of s(2)U34.</text>
</comment>
<dbReference type="GO" id="GO:0000049">
    <property type="term" value="F:tRNA binding"/>
    <property type="evidence" value="ECO:0007669"/>
    <property type="project" value="UniProtKB-KW"/>
</dbReference>
<evidence type="ECO:0000256" key="5">
    <source>
        <dbReference type="ARBA" id="ARBA00022840"/>
    </source>
</evidence>
<keyword evidence="13" id="KW-1185">Reference proteome</keyword>
<feature type="disulfide bond" description="Alternate" evidence="9">
    <location>
        <begin position="120"/>
        <end position="217"/>
    </location>
</feature>
<evidence type="ECO:0000256" key="1">
    <source>
        <dbReference type="ARBA" id="ARBA00022555"/>
    </source>
</evidence>
<dbReference type="FunFam" id="2.30.30.280:FF:000001">
    <property type="entry name" value="tRNA-specific 2-thiouridylase MnmA"/>
    <property type="match status" value="1"/>
</dbReference>
<feature type="site" description="Interaction with tRNA" evidence="9">
    <location>
        <position position="145"/>
    </location>
</feature>
<evidence type="ECO:0000313" key="13">
    <source>
        <dbReference type="Proteomes" id="UP000006765"/>
    </source>
</evidence>
<dbReference type="GO" id="GO:0005524">
    <property type="term" value="F:ATP binding"/>
    <property type="evidence" value="ECO:0007669"/>
    <property type="project" value="UniProtKB-KW"/>
</dbReference>
<keyword evidence="7 9" id="KW-1015">Disulfide bond</keyword>
<dbReference type="InterPro" id="IPR046884">
    <property type="entry name" value="MnmA-like_central"/>
</dbReference>
<dbReference type="GO" id="GO:0103016">
    <property type="term" value="F:tRNA-uridine 2-sulfurtransferase activity"/>
    <property type="evidence" value="ECO:0007669"/>
    <property type="project" value="UniProtKB-EC"/>
</dbReference>
<comment type="caution">
    <text evidence="12">The sequence shown here is derived from an EMBL/GenBank/DDBJ whole genome shotgun (WGS) entry which is preliminary data.</text>
</comment>
<dbReference type="Gene3D" id="2.30.30.280">
    <property type="entry name" value="Adenine nucleotide alpha hydrolases-like domains"/>
    <property type="match status" value="1"/>
</dbReference>
<feature type="active site" description="Cysteine persulfide intermediate" evidence="9">
    <location>
        <position position="217"/>
    </location>
</feature>
<dbReference type="Pfam" id="PF20258">
    <property type="entry name" value="tRNA_Me_trans_C"/>
    <property type="match status" value="1"/>
</dbReference>
<dbReference type="CDD" id="cd01998">
    <property type="entry name" value="MnmA_TRMU-like"/>
    <property type="match status" value="1"/>
</dbReference>
<keyword evidence="6 9" id="KW-0694">RNA-binding</keyword>
<dbReference type="eggNOG" id="COG0482">
    <property type="taxonomic scope" value="Bacteria"/>
</dbReference>
<dbReference type="RefSeq" id="WP_007427491.1">
    <property type="nucleotide sequence ID" value="NZ_AMGO01000052.1"/>
</dbReference>
<keyword evidence="3 9" id="KW-0819">tRNA processing</keyword>
<keyword evidence="5 9" id="KW-0067">ATP-binding</keyword>
<comment type="subcellular location">
    <subcellularLocation>
        <location evidence="9">Cytoplasm</location>
    </subcellularLocation>
</comment>
<dbReference type="EC" id="2.8.1.13" evidence="9"/>
<dbReference type="InterPro" id="IPR023382">
    <property type="entry name" value="MnmA-like_central_sf"/>
</dbReference>
<feature type="domain" description="tRNA-specific 2-thiouridylase MnmA-like C-terminal" evidence="10">
    <location>
        <begin position="302"/>
        <end position="377"/>
    </location>
</feature>
<feature type="binding site" evidence="9">
    <location>
        <begin position="26"/>
        <end position="33"/>
    </location>
    <ligand>
        <name>ATP</name>
        <dbReference type="ChEBI" id="CHEBI:30616"/>
    </ligand>
</feature>
<dbReference type="PANTHER" id="PTHR11933">
    <property type="entry name" value="TRNA 5-METHYLAMINOMETHYL-2-THIOURIDYLATE -METHYLTRANSFERASE"/>
    <property type="match status" value="1"/>
</dbReference>
<dbReference type="STRING" id="1231392.OCGS_2339"/>
<dbReference type="Pfam" id="PF03054">
    <property type="entry name" value="tRNA_Me_trans"/>
    <property type="match status" value="1"/>
</dbReference>
<dbReference type="EMBL" id="AMGO01000052">
    <property type="protein sequence ID" value="EKE43607.1"/>
    <property type="molecule type" value="Genomic_DNA"/>
</dbReference>
<dbReference type="GO" id="GO:0002143">
    <property type="term" value="P:tRNA wobble position uridine thiolation"/>
    <property type="evidence" value="ECO:0007669"/>
    <property type="project" value="TreeGrafter"/>
</dbReference>
<organism evidence="12 13">
    <name type="scientific">Oceaniovalibus guishaninsula JLT2003</name>
    <dbReference type="NCBI Taxonomy" id="1231392"/>
    <lineage>
        <taxon>Bacteria</taxon>
        <taxon>Pseudomonadati</taxon>
        <taxon>Pseudomonadota</taxon>
        <taxon>Alphaproteobacteria</taxon>
        <taxon>Rhodobacterales</taxon>
        <taxon>Roseobacteraceae</taxon>
        <taxon>Oceaniovalibus</taxon>
    </lineage>
</organism>
<proteinExistence type="inferred from homology"/>
<keyword evidence="4 9" id="KW-0547">Nucleotide-binding</keyword>
<dbReference type="PATRIC" id="fig|1231392.3.peg.2352"/>
<dbReference type="GO" id="GO:0032259">
    <property type="term" value="P:methylation"/>
    <property type="evidence" value="ECO:0007669"/>
    <property type="project" value="UniProtKB-KW"/>
</dbReference>
<evidence type="ECO:0000313" key="12">
    <source>
        <dbReference type="EMBL" id="EKE43607.1"/>
    </source>
</evidence>
<name>K2HAE8_9RHOB</name>
<gene>
    <name evidence="9" type="primary">mnmA</name>
    <name evidence="12" type="ORF">OCGS_2339</name>
</gene>
<dbReference type="InterPro" id="IPR004506">
    <property type="entry name" value="MnmA-like"/>
</dbReference>
<evidence type="ECO:0000256" key="9">
    <source>
        <dbReference type="HAMAP-Rule" id="MF_00144"/>
    </source>
</evidence>
<keyword evidence="12" id="KW-0489">Methyltransferase</keyword>
<dbReference type="PANTHER" id="PTHR11933:SF5">
    <property type="entry name" value="MITOCHONDRIAL TRNA-SPECIFIC 2-THIOURIDYLASE 1"/>
    <property type="match status" value="1"/>
</dbReference>
<dbReference type="NCBIfam" id="NF001138">
    <property type="entry name" value="PRK00143.1"/>
    <property type="match status" value="1"/>
</dbReference>
<dbReference type="NCBIfam" id="TIGR00420">
    <property type="entry name" value="trmU"/>
    <property type="match status" value="1"/>
</dbReference>
<evidence type="ECO:0000256" key="8">
    <source>
        <dbReference type="ARBA" id="ARBA00051542"/>
    </source>
</evidence>
<accession>K2HAE8</accession>
<dbReference type="SUPFAM" id="SSF52402">
    <property type="entry name" value="Adenine nucleotide alpha hydrolases-like"/>
    <property type="match status" value="1"/>
</dbReference>
<dbReference type="OrthoDB" id="9800696at2"/>
<feature type="domain" description="tRNA-specific 2-thiouridylase MnmA-like central" evidence="11">
    <location>
        <begin position="236"/>
        <end position="290"/>
    </location>
</feature>
<feature type="site" description="Interaction with tRNA" evidence="9">
    <location>
        <position position="359"/>
    </location>
</feature>
<feature type="region of interest" description="Interaction with tRNA" evidence="9">
    <location>
        <begin position="166"/>
        <end position="168"/>
    </location>
</feature>
<dbReference type="InterPro" id="IPR014729">
    <property type="entry name" value="Rossmann-like_a/b/a_fold"/>
</dbReference>
<dbReference type="GO" id="GO:0008168">
    <property type="term" value="F:methyltransferase activity"/>
    <property type="evidence" value="ECO:0007669"/>
    <property type="project" value="UniProtKB-KW"/>
</dbReference>
<dbReference type="GO" id="GO:0005737">
    <property type="term" value="C:cytoplasm"/>
    <property type="evidence" value="ECO:0007669"/>
    <property type="project" value="UniProtKB-SubCell"/>
</dbReference>
<dbReference type="HAMAP" id="MF_00144">
    <property type="entry name" value="tRNA_thiouridyl_MnmA"/>
    <property type="match status" value="1"/>
</dbReference>
<protein>
    <recommendedName>
        <fullName evidence="9">tRNA-specific 2-thiouridylase MnmA</fullName>
        <ecNumber evidence="9">2.8.1.13</ecNumber>
    </recommendedName>
</protein>
<evidence type="ECO:0000256" key="4">
    <source>
        <dbReference type="ARBA" id="ARBA00022741"/>
    </source>
</evidence>
<keyword evidence="2 9" id="KW-0808">Transferase</keyword>
<sequence length="381" mass="41267">MALDTTDALNSLGFAKPPCQTRVVVAMSGGVDSSVVAAELAAQGYDVVGVTLQLYDHGAALAKKGACCAGRDIHDARRVAETMNFPHYVLDYENTFRASVIDEFADAYLAGATPVPCIRCNERVKFRDLLETAKDLDADCMATGHYIRRMAGPNGPELHRAVDPVRDQSYFLFSTTPEQLDYLRFPLGGLATKAETRALAARHGLPVADKPDSQDICFVPDGNYAAVIEKLRPGAADPGQIVHVDGRILGDHRGVIHYTVGQRRGLGIGGLDEPLYVVRLDVENRRVIVGPKELLSTRIVPVREINWLGDGAFTDAGAREIAVKVRSTRPAREAILRPLSPTEAEVELIVPEDGVSPGQACVFYAPEGSRVLGGGWIWRGR</sequence>
<evidence type="ECO:0000256" key="6">
    <source>
        <dbReference type="ARBA" id="ARBA00022884"/>
    </source>
</evidence>
<evidence type="ECO:0000259" key="11">
    <source>
        <dbReference type="Pfam" id="PF20259"/>
    </source>
</evidence>
<reference evidence="12 13" key="1">
    <citation type="journal article" date="2012" name="J. Bacteriol.">
        <title>Draft Genome Sequence of Oceaniovalibus guishaninsula JLT2003T.</title>
        <authorList>
            <person name="Tang K."/>
            <person name="Liu K."/>
            <person name="Jiao N."/>
        </authorList>
    </citation>
    <scope>NUCLEOTIDE SEQUENCE [LARGE SCALE GENOMIC DNA]</scope>
    <source>
        <strain evidence="12 13">JLT2003</strain>
    </source>
</reference>
<feature type="binding site" evidence="9">
    <location>
        <position position="144"/>
    </location>
    <ligand>
        <name>ATP</name>
        <dbReference type="ChEBI" id="CHEBI:30616"/>
    </ligand>
</feature>
<evidence type="ECO:0000256" key="7">
    <source>
        <dbReference type="ARBA" id="ARBA00023157"/>
    </source>
</evidence>
<evidence type="ECO:0000259" key="10">
    <source>
        <dbReference type="Pfam" id="PF20258"/>
    </source>
</evidence>
<dbReference type="Proteomes" id="UP000006765">
    <property type="component" value="Unassembled WGS sequence"/>
</dbReference>
<dbReference type="Gene3D" id="2.40.30.10">
    <property type="entry name" value="Translation factors"/>
    <property type="match status" value="1"/>
</dbReference>
<evidence type="ECO:0000256" key="3">
    <source>
        <dbReference type="ARBA" id="ARBA00022694"/>
    </source>
</evidence>
<dbReference type="FunFam" id="3.40.50.620:FF:000115">
    <property type="entry name" value="tRNA-specific 2-thiouridylase MnmA"/>
    <property type="match status" value="1"/>
</dbReference>
<keyword evidence="9" id="KW-0963">Cytoplasm</keyword>
<comment type="catalytic activity">
    <reaction evidence="8 9">
        <text>S-sulfanyl-L-cysteinyl-[protein] + uridine(34) in tRNA + AH2 + ATP = 2-thiouridine(34) in tRNA + L-cysteinyl-[protein] + A + AMP + diphosphate + H(+)</text>
        <dbReference type="Rhea" id="RHEA:47032"/>
        <dbReference type="Rhea" id="RHEA-COMP:10131"/>
        <dbReference type="Rhea" id="RHEA-COMP:11726"/>
        <dbReference type="Rhea" id="RHEA-COMP:11727"/>
        <dbReference type="Rhea" id="RHEA-COMP:11728"/>
        <dbReference type="ChEBI" id="CHEBI:13193"/>
        <dbReference type="ChEBI" id="CHEBI:15378"/>
        <dbReference type="ChEBI" id="CHEBI:17499"/>
        <dbReference type="ChEBI" id="CHEBI:29950"/>
        <dbReference type="ChEBI" id="CHEBI:30616"/>
        <dbReference type="ChEBI" id="CHEBI:33019"/>
        <dbReference type="ChEBI" id="CHEBI:61963"/>
        <dbReference type="ChEBI" id="CHEBI:65315"/>
        <dbReference type="ChEBI" id="CHEBI:87170"/>
        <dbReference type="ChEBI" id="CHEBI:456215"/>
        <dbReference type="EC" id="2.8.1.13"/>
    </reaction>
</comment>